<dbReference type="InterPro" id="IPR014721">
    <property type="entry name" value="Ribsml_uS5_D2-typ_fold_subgr"/>
</dbReference>
<comment type="caution">
    <text evidence="1">The sequence shown here is derived from an EMBL/GenBank/DDBJ whole genome shotgun (WGS) entry which is preliminary data.</text>
</comment>
<dbReference type="InterPro" id="IPR020568">
    <property type="entry name" value="Ribosomal_Su5_D2-typ_SF"/>
</dbReference>
<dbReference type="Gene3D" id="3.30.230.10">
    <property type="match status" value="1"/>
</dbReference>
<name>A0A098SF13_9BACT</name>
<dbReference type="STRING" id="1524460.IX84_01850"/>
<sequence length="304" mass="33823">MEQAIHTNGKVLLTSEYAVLDGALALGLPLRRGQWLRVRTAPQAAHHSWQSRLADGTSWFEGKFAAGGMLLQANDLQTGKRLETLFQGIEKQRPGFWSNQPYLNFETQLEFPREWGLGSSSTLIAGIARWAGVDPFQLLEDTFGGSGYDIACANSQHPVLFQRRQGQPSYVEVPYAPAFADHICFAFLGHKQDSRAGIARYRSRGSGTEKLRDRLSELTLLFLQARTATEATLVLEEHEALLSKTLGLPTVKEKHFPNFPGVVKSLGAWGGDFVMAISEKPAQAVQQYFKVKGFETVFGYREFV</sequence>
<gene>
    <name evidence="1" type="ORF">IX84_01850</name>
</gene>
<organism evidence="1 2">
    <name type="scientific">Phaeodactylibacter xiamenensis</name>
    <dbReference type="NCBI Taxonomy" id="1524460"/>
    <lineage>
        <taxon>Bacteria</taxon>
        <taxon>Pseudomonadati</taxon>
        <taxon>Bacteroidota</taxon>
        <taxon>Saprospiria</taxon>
        <taxon>Saprospirales</taxon>
        <taxon>Haliscomenobacteraceae</taxon>
        <taxon>Phaeodactylibacter</taxon>
    </lineage>
</organism>
<dbReference type="EMBL" id="JPOS01000004">
    <property type="protein sequence ID" value="KGE89542.1"/>
    <property type="molecule type" value="Genomic_DNA"/>
</dbReference>
<proteinExistence type="predicted"/>
<evidence type="ECO:0008006" key="3">
    <source>
        <dbReference type="Google" id="ProtNLM"/>
    </source>
</evidence>
<dbReference type="NCBIfam" id="NF040656">
    <property type="entry name" value="GHMP_GYDIA"/>
    <property type="match status" value="1"/>
</dbReference>
<evidence type="ECO:0000313" key="2">
    <source>
        <dbReference type="Proteomes" id="UP000029736"/>
    </source>
</evidence>
<dbReference type="SUPFAM" id="SSF54211">
    <property type="entry name" value="Ribosomal protein S5 domain 2-like"/>
    <property type="match status" value="1"/>
</dbReference>
<dbReference type="Proteomes" id="UP000029736">
    <property type="component" value="Unassembled WGS sequence"/>
</dbReference>
<dbReference type="AlphaFoldDB" id="A0A098SF13"/>
<evidence type="ECO:0000313" key="1">
    <source>
        <dbReference type="EMBL" id="KGE89542.1"/>
    </source>
</evidence>
<keyword evidence="2" id="KW-1185">Reference proteome</keyword>
<accession>A0A098SF13</accession>
<reference evidence="1 2" key="1">
    <citation type="journal article" date="2014" name="Int. J. Syst. Evol. Microbiol.">
        <title>Phaeodactylibacter xiamenensis gen. nov., sp. nov., a member of the family Saprospiraceae isolated from the marine alga Phaeodactylum tricornutum.</title>
        <authorList>
            <person name="Chen Z.Jr."/>
            <person name="Lei X."/>
            <person name="Lai Q."/>
            <person name="Li Y."/>
            <person name="Zhang B."/>
            <person name="Zhang J."/>
            <person name="Zhang H."/>
            <person name="Yang L."/>
            <person name="Zheng W."/>
            <person name="Tian Y."/>
            <person name="Yu Z."/>
            <person name="Xu H.Jr."/>
            <person name="Zheng T."/>
        </authorList>
    </citation>
    <scope>NUCLEOTIDE SEQUENCE [LARGE SCALE GENOMIC DNA]</scope>
    <source>
        <strain evidence="1 2">KD52</strain>
    </source>
</reference>
<dbReference type="InterPro" id="IPR047765">
    <property type="entry name" value="GHMP_GYDIA-like"/>
</dbReference>
<protein>
    <recommendedName>
        <fullName evidence="3">GHMP kinase</fullName>
    </recommendedName>
</protein>